<keyword evidence="5" id="KW-0676">Redox-active center</keyword>
<keyword evidence="4" id="KW-1015">Disulfide bond</keyword>
<dbReference type="SUPFAM" id="SSF52833">
    <property type="entry name" value="Thioredoxin-like"/>
    <property type="match status" value="1"/>
</dbReference>
<dbReference type="Proteomes" id="UP001589738">
    <property type="component" value="Unassembled WGS sequence"/>
</dbReference>
<keyword evidence="3" id="KW-0812">Transmembrane</keyword>
<dbReference type="Pfam" id="PF00578">
    <property type="entry name" value="AhpC-TSA"/>
    <property type="match status" value="1"/>
</dbReference>
<evidence type="ECO:0000256" key="2">
    <source>
        <dbReference type="ARBA" id="ARBA00022748"/>
    </source>
</evidence>
<dbReference type="PROSITE" id="PS51352">
    <property type="entry name" value="THIOREDOXIN_2"/>
    <property type="match status" value="1"/>
</dbReference>
<evidence type="ECO:0000256" key="1">
    <source>
        <dbReference type="ARBA" id="ARBA00004196"/>
    </source>
</evidence>
<evidence type="ECO:0000313" key="7">
    <source>
        <dbReference type="EMBL" id="MFC0477734.1"/>
    </source>
</evidence>
<dbReference type="PANTHER" id="PTHR42852">
    <property type="entry name" value="THIOL:DISULFIDE INTERCHANGE PROTEIN DSBE"/>
    <property type="match status" value="1"/>
</dbReference>
<dbReference type="Gene3D" id="3.40.30.10">
    <property type="entry name" value="Glutaredoxin"/>
    <property type="match status" value="1"/>
</dbReference>
<accession>A0ABV6KWT9</accession>
<dbReference type="InterPro" id="IPR013766">
    <property type="entry name" value="Thioredoxin_domain"/>
</dbReference>
<dbReference type="InterPro" id="IPR050553">
    <property type="entry name" value="Thioredoxin_ResA/DsbE_sf"/>
</dbReference>
<comment type="subcellular location">
    <subcellularLocation>
        <location evidence="1">Cell envelope</location>
    </subcellularLocation>
</comment>
<feature type="domain" description="Thioredoxin" evidence="6">
    <location>
        <begin position="36"/>
        <end position="175"/>
    </location>
</feature>
<evidence type="ECO:0000256" key="5">
    <source>
        <dbReference type="ARBA" id="ARBA00023284"/>
    </source>
</evidence>
<evidence type="ECO:0000313" key="8">
    <source>
        <dbReference type="Proteomes" id="UP001589738"/>
    </source>
</evidence>
<evidence type="ECO:0000259" key="6">
    <source>
        <dbReference type="PROSITE" id="PS51352"/>
    </source>
</evidence>
<dbReference type="InterPro" id="IPR000866">
    <property type="entry name" value="AhpC/TSA"/>
</dbReference>
<sequence>MKKQRLLIRTVILLFLGAAVAYTLYANFTKDEVRKVEVGKKAPDFVLTDLDGEKHQLSDYEGEGVLLNFWATWCKPCEKEMPFLNNQYQEYKDQGVHVIAVNVGESNVAVSDFSKRYDLQFPIVTDKDSQVMTAYGVDPLPITFLIDKQGNVVEIHTGQIIAEADVKEMMEKIKP</sequence>
<keyword evidence="8" id="KW-1185">Reference proteome</keyword>
<proteinExistence type="predicted"/>
<organism evidence="7 8">
    <name type="scientific">Robertmurraya beringensis</name>
    <dbReference type="NCBI Taxonomy" id="641660"/>
    <lineage>
        <taxon>Bacteria</taxon>
        <taxon>Bacillati</taxon>
        <taxon>Bacillota</taxon>
        <taxon>Bacilli</taxon>
        <taxon>Bacillales</taxon>
        <taxon>Bacillaceae</taxon>
        <taxon>Robertmurraya</taxon>
    </lineage>
</organism>
<dbReference type="NCBIfam" id="NF002854">
    <property type="entry name" value="PRK03147.1"/>
    <property type="match status" value="1"/>
</dbReference>
<keyword evidence="3" id="KW-0735">Signal-anchor</keyword>
<dbReference type="CDD" id="cd02966">
    <property type="entry name" value="TlpA_like_family"/>
    <property type="match status" value="1"/>
</dbReference>
<dbReference type="EMBL" id="JBHLUU010000124">
    <property type="protein sequence ID" value="MFC0477734.1"/>
    <property type="molecule type" value="Genomic_DNA"/>
</dbReference>
<dbReference type="PANTHER" id="PTHR42852:SF6">
    <property type="entry name" value="THIOL:DISULFIDE INTERCHANGE PROTEIN DSBE"/>
    <property type="match status" value="1"/>
</dbReference>
<reference evidence="7 8" key="1">
    <citation type="submission" date="2024-09" db="EMBL/GenBank/DDBJ databases">
        <authorList>
            <person name="Sun Q."/>
            <person name="Mori K."/>
        </authorList>
    </citation>
    <scope>NUCLEOTIDE SEQUENCE [LARGE SCALE GENOMIC DNA]</scope>
    <source>
        <strain evidence="7 8">CGMCC 1.9126</strain>
    </source>
</reference>
<comment type="caution">
    <text evidence="7">The sequence shown here is derived from an EMBL/GenBank/DDBJ whole genome shotgun (WGS) entry which is preliminary data.</text>
</comment>
<dbReference type="RefSeq" id="WP_340904518.1">
    <property type="nucleotide sequence ID" value="NZ_JBHLUU010000124.1"/>
</dbReference>
<dbReference type="InterPro" id="IPR036249">
    <property type="entry name" value="Thioredoxin-like_sf"/>
</dbReference>
<evidence type="ECO:0000256" key="4">
    <source>
        <dbReference type="ARBA" id="ARBA00023157"/>
    </source>
</evidence>
<gene>
    <name evidence="7" type="primary">resA</name>
    <name evidence="7" type="ORF">ACFFHF_21330</name>
</gene>
<name>A0ABV6KWT9_9BACI</name>
<keyword evidence="2" id="KW-0201">Cytochrome c-type biogenesis</keyword>
<protein>
    <submittedName>
        <fullName evidence="7">Thiol-disulfide oxidoreductase ResA</fullName>
    </submittedName>
</protein>
<evidence type="ECO:0000256" key="3">
    <source>
        <dbReference type="ARBA" id="ARBA00022968"/>
    </source>
</evidence>